<evidence type="ECO:0000256" key="1">
    <source>
        <dbReference type="SAM" id="SignalP"/>
    </source>
</evidence>
<gene>
    <name evidence="2" type="ORF">CEE36_00840</name>
</gene>
<organism evidence="2 3">
    <name type="scientific">candidate division TA06 bacterium B3_TA06</name>
    <dbReference type="NCBI Taxonomy" id="2012487"/>
    <lineage>
        <taxon>Bacteria</taxon>
        <taxon>Bacteria division TA06</taxon>
    </lineage>
</organism>
<reference evidence="2 3" key="1">
    <citation type="submission" date="2017-06" db="EMBL/GenBank/DDBJ databases">
        <title>Novel microbial phyla capable of carbon fixation and sulfur reduction in deep-sea sediments.</title>
        <authorList>
            <person name="Huang J."/>
            <person name="Baker B."/>
            <person name="Wang Y."/>
        </authorList>
    </citation>
    <scope>NUCLEOTIDE SEQUENCE [LARGE SCALE GENOMIC DNA]</scope>
    <source>
        <strain evidence="2">B3_TA06</strain>
    </source>
</reference>
<feature type="signal peptide" evidence="1">
    <location>
        <begin position="1"/>
        <end position="17"/>
    </location>
</feature>
<evidence type="ECO:0000313" key="3">
    <source>
        <dbReference type="Proteomes" id="UP000317778"/>
    </source>
</evidence>
<accession>A0A532VAX2</accession>
<keyword evidence="1" id="KW-0732">Signal</keyword>
<dbReference type="EMBL" id="NJBO01000001">
    <property type="protein sequence ID" value="TKJ44318.1"/>
    <property type="molecule type" value="Genomic_DNA"/>
</dbReference>
<dbReference type="InterPro" id="IPR026444">
    <property type="entry name" value="Secre_tail"/>
</dbReference>
<sequence>MKRIALMVLAGVLALSAAEWETVQITDEADLWSTDPILVLDAQWHPHILFTQWNEEVHIKVASHDTDLWIIDDVATVSEDFMPYYSIDVDAQGNTYIAYFDLVGVGNSDLFFASDKDGPFAPVNITDDELFQVAPHVRVSFNGVPFILYAEALTPDDSMRLFIGSIDEEGLHSPELIAKNVYQEEYLGYDLVFEPRVLISPHVFYIGDDGYLWHVTLDEDDIIWRKEPLNELSSEWPSAVADPLGSFHVAYDVGGASIHYITNMSGTWQDELVSDLGDPEGGNERPSLALEIVYGGYLGIGNPHVVWMHADAEGPYDFYYARRPEDNWLEESVFVTPEKDELPGYGRYFALDAEGYGHLVYHAEDENYVTQIFYARSKEPLIGGITENPPQSTPLSLKVRGGAVCFSLPQTGLIRLDLYDAAGRRVTCIASGAYPVGEHSIPLNLAELPAGVYFVHLESTNQQASAKFVVMR</sequence>
<name>A0A532VAX2_UNCT6</name>
<evidence type="ECO:0000313" key="2">
    <source>
        <dbReference type="EMBL" id="TKJ44318.1"/>
    </source>
</evidence>
<feature type="chain" id="PRO_5021894840" description="Secretion system C-terminal sorting domain-containing protein" evidence="1">
    <location>
        <begin position="18"/>
        <end position="472"/>
    </location>
</feature>
<comment type="caution">
    <text evidence="2">The sequence shown here is derived from an EMBL/GenBank/DDBJ whole genome shotgun (WGS) entry which is preliminary data.</text>
</comment>
<dbReference type="SUPFAM" id="SSF89372">
    <property type="entry name" value="Fucose-specific lectin"/>
    <property type="match status" value="1"/>
</dbReference>
<proteinExistence type="predicted"/>
<dbReference type="NCBIfam" id="TIGR04183">
    <property type="entry name" value="Por_Secre_tail"/>
    <property type="match status" value="1"/>
</dbReference>
<evidence type="ECO:0008006" key="4">
    <source>
        <dbReference type="Google" id="ProtNLM"/>
    </source>
</evidence>
<dbReference type="AlphaFoldDB" id="A0A532VAX2"/>
<dbReference type="Proteomes" id="UP000317778">
    <property type="component" value="Unassembled WGS sequence"/>
</dbReference>
<protein>
    <recommendedName>
        <fullName evidence="4">Secretion system C-terminal sorting domain-containing protein</fullName>
    </recommendedName>
</protein>